<keyword evidence="4" id="KW-0235">DNA replication</keyword>
<dbReference type="GO" id="GO:0006260">
    <property type="term" value="P:DNA replication"/>
    <property type="evidence" value="ECO:0007669"/>
    <property type="project" value="UniProtKB-KW"/>
</dbReference>
<evidence type="ECO:0000256" key="12">
    <source>
        <dbReference type="ARBA" id="ARBA00023306"/>
    </source>
</evidence>
<dbReference type="Gene3D" id="3.30.470.30">
    <property type="entry name" value="DNA ligase/mRNA capping enzyme"/>
    <property type="match status" value="1"/>
</dbReference>
<dbReference type="GO" id="GO:0005524">
    <property type="term" value="F:ATP binding"/>
    <property type="evidence" value="ECO:0007669"/>
    <property type="project" value="UniProtKB-KW"/>
</dbReference>
<keyword evidence="12" id="KW-0131">Cell cycle</keyword>
<keyword evidence="8" id="KW-0067">ATP-binding</keyword>
<dbReference type="InterPro" id="IPR012340">
    <property type="entry name" value="NA-bd_OB-fold"/>
</dbReference>
<keyword evidence="6" id="KW-0547">Nucleotide-binding</keyword>
<evidence type="ECO:0000256" key="10">
    <source>
        <dbReference type="ARBA" id="ARBA00023172"/>
    </source>
</evidence>
<keyword evidence="11" id="KW-0234">DNA repair</keyword>
<evidence type="ECO:0000256" key="4">
    <source>
        <dbReference type="ARBA" id="ARBA00022705"/>
    </source>
</evidence>
<evidence type="ECO:0000256" key="8">
    <source>
        <dbReference type="ARBA" id="ARBA00022840"/>
    </source>
</evidence>
<keyword evidence="16" id="KW-1185">Reference proteome</keyword>
<name>A0A2T8HIP5_9SPHI</name>
<reference evidence="15 16" key="1">
    <citation type="submission" date="2018-04" db="EMBL/GenBank/DDBJ databases">
        <title>Sphingobacterium cortibacter sp. nov.</title>
        <authorList>
            <person name="Li Y."/>
        </authorList>
    </citation>
    <scope>NUCLEOTIDE SEQUENCE [LARGE SCALE GENOMIC DNA]</scope>
    <source>
        <strain evidence="15 16">2c-3</strain>
    </source>
</reference>
<dbReference type="CDD" id="cd07897">
    <property type="entry name" value="Adenylation_DNA_ligase_Bac1"/>
    <property type="match status" value="1"/>
</dbReference>
<dbReference type="NCBIfam" id="TIGR04120">
    <property type="entry name" value="DNA_lig_bact"/>
    <property type="match status" value="1"/>
</dbReference>
<dbReference type="PROSITE" id="PS00697">
    <property type="entry name" value="DNA_LIGASE_A1"/>
    <property type="match status" value="1"/>
</dbReference>
<evidence type="ECO:0000256" key="7">
    <source>
        <dbReference type="ARBA" id="ARBA00022763"/>
    </source>
</evidence>
<evidence type="ECO:0000313" key="15">
    <source>
        <dbReference type="EMBL" id="PVH25314.1"/>
    </source>
</evidence>
<evidence type="ECO:0000256" key="6">
    <source>
        <dbReference type="ARBA" id="ARBA00022741"/>
    </source>
</evidence>
<keyword evidence="7" id="KW-0227">DNA damage</keyword>
<keyword evidence="10" id="KW-0233">DNA recombination</keyword>
<dbReference type="InterPro" id="IPR050191">
    <property type="entry name" value="ATP-dep_DNA_ligase"/>
</dbReference>
<dbReference type="OrthoDB" id="9767858at2"/>
<dbReference type="Pfam" id="PF01068">
    <property type="entry name" value="DNA_ligase_A_M"/>
    <property type="match status" value="1"/>
</dbReference>
<evidence type="ECO:0000256" key="11">
    <source>
        <dbReference type="ARBA" id="ARBA00023204"/>
    </source>
</evidence>
<dbReference type="PANTHER" id="PTHR45674">
    <property type="entry name" value="DNA LIGASE 1/3 FAMILY MEMBER"/>
    <property type="match status" value="1"/>
</dbReference>
<keyword evidence="5" id="KW-0479">Metal-binding</keyword>
<evidence type="ECO:0000259" key="14">
    <source>
        <dbReference type="PROSITE" id="PS50160"/>
    </source>
</evidence>
<dbReference type="GO" id="GO:0006281">
    <property type="term" value="P:DNA repair"/>
    <property type="evidence" value="ECO:0007669"/>
    <property type="project" value="UniProtKB-KW"/>
</dbReference>
<dbReference type="AlphaFoldDB" id="A0A2T8HIP5"/>
<dbReference type="InterPro" id="IPR012308">
    <property type="entry name" value="DNA_ligase_ATP-dep_N"/>
</dbReference>
<dbReference type="PANTHER" id="PTHR45674:SF13">
    <property type="entry name" value="DNA LIGASE-RELATED"/>
    <property type="match status" value="1"/>
</dbReference>
<dbReference type="RefSeq" id="WP_116775902.1">
    <property type="nucleotide sequence ID" value="NZ_QDKG01000003.1"/>
</dbReference>
<feature type="domain" description="ATP-dependent DNA ligase family profile" evidence="14">
    <location>
        <begin position="303"/>
        <end position="433"/>
    </location>
</feature>
<gene>
    <name evidence="15" type="ORF">DC487_10365</name>
</gene>
<evidence type="ECO:0000256" key="1">
    <source>
        <dbReference type="ARBA" id="ARBA00012727"/>
    </source>
</evidence>
<evidence type="ECO:0000256" key="5">
    <source>
        <dbReference type="ARBA" id="ARBA00022723"/>
    </source>
</evidence>
<dbReference type="Gene3D" id="2.40.50.140">
    <property type="entry name" value="Nucleic acid-binding proteins"/>
    <property type="match status" value="1"/>
</dbReference>
<comment type="caution">
    <text evidence="15">The sequence shown here is derived from an EMBL/GenBank/DDBJ whole genome shotgun (WGS) entry which is preliminary data.</text>
</comment>
<evidence type="ECO:0000313" key="16">
    <source>
        <dbReference type="Proteomes" id="UP000245627"/>
    </source>
</evidence>
<keyword evidence="2 15" id="KW-0436">Ligase</keyword>
<organism evidence="15 16">
    <name type="scientific">Sphingobacterium corticibacter</name>
    <dbReference type="NCBI Taxonomy" id="2171749"/>
    <lineage>
        <taxon>Bacteria</taxon>
        <taxon>Pseudomonadati</taxon>
        <taxon>Bacteroidota</taxon>
        <taxon>Sphingobacteriia</taxon>
        <taxon>Sphingobacteriales</taxon>
        <taxon>Sphingobacteriaceae</taxon>
        <taxon>Sphingobacterium</taxon>
    </lineage>
</organism>
<dbReference type="PROSITE" id="PS50160">
    <property type="entry name" value="DNA_LIGASE_A3"/>
    <property type="match status" value="1"/>
</dbReference>
<protein>
    <recommendedName>
        <fullName evidence="1">DNA ligase (ATP)</fullName>
        <ecNumber evidence="1">6.5.1.1</ecNumber>
    </recommendedName>
</protein>
<dbReference type="GO" id="GO:0003910">
    <property type="term" value="F:DNA ligase (ATP) activity"/>
    <property type="evidence" value="ECO:0007669"/>
    <property type="project" value="UniProtKB-EC"/>
</dbReference>
<dbReference type="InterPro" id="IPR012309">
    <property type="entry name" value="DNA_ligase_ATP-dep_C"/>
</dbReference>
<dbReference type="InterPro" id="IPR036599">
    <property type="entry name" value="DNA_ligase_N_sf"/>
</dbReference>
<comment type="catalytic activity">
    <reaction evidence="13">
        <text>ATP + (deoxyribonucleotide)n-3'-hydroxyl + 5'-phospho-(deoxyribonucleotide)m = (deoxyribonucleotide)n+m + AMP + diphosphate.</text>
        <dbReference type="EC" id="6.5.1.1"/>
    </reaction>
</comment>
<dbReference type="GO" id="GO:0003677">
    <property type="term" value="F:DNA binding"/>
    <property type="evidence" value="ECO:0007669"/>
    <property type="project" value="InterPro"/>
</dbReference>
<sequence>MRAFADLIFALDSTNKTTAKLDAIQQFLRDGEEKDKLWFLALFTGKRPKRPLTTTLLKLWAMEVTQIPEWLFLESYSAVGDLGETIALVLPPPTQTVERTLSEWMTDILLLKDQSESEKKAFVLQAWDTLPAQERFIFNKLLGGSFRIGVSSKTLINALARFYEMEESAVAHSIMGHWNREEVVFDLLVKGHYSDTELSKPYPFCLAYALEKELPDLGYRSDWQAEYKWDGIRGQFIKRDGEVFIWSRGEELVTEQFPEIAEALAEWNGNFVIDGEILAVREEQVLPFSELQKRLNRKVISKKMLSDVPVSVFLYDLLEYDGEDWRARPLSERRAQLEKLVAQNPETSLRLSEVIASRGWEDLPTIREDARSRNSEGLMLKHLASPYHSGRKKGDWWKWKVDPLTIDAVLIYAQKGSGRRSAYYTDYTFAVRRDDELVTIAKAYSGLTDKEIQEVSRFVNRNATEKFGPVRTVKPELVFEIAFEGIALSNRHKSGVALRFPRILRWRKDKTVADIDDIEEVKKLIPAST</sequence>
<dbReference type="CDD" id="cd07972">
    <property type="entry name" value="OBF_DNA_ligase_Arch_LigB"/>
    <property type="match status" value="1"/>
</dbReference>
<keyword evidence="9" id="KW-0460">Magnesium</keyword>
<dbReference type="Gene3D" id="1.10.3260.10">
    <property type="entry name" value="DNA ligase, ATP-dependent, N-terminal domain"/>
    <property type="match status" value="1"/>
</dbReference>
<dbReference type="NCBIfam" id="NF006701">
    <property type="entry name" value="PRK09247.1"/>
    <property type="match status" value="1"/>
</dbReference>
<dbReference type="SUPFAM" id="SSF50249">
    <property type="entry name" value="Nucleic acid-binding proteins"/>
    <property type="match status" value="1"/>
</dbReference>
<evidence type="ECO:0000256" key="13">
    <source>
        <dbReference type="ARBA" id="ARBA00034003"/>
    </source>
</evidence>
<evidence type="ECO:0000256" key="2">
    <source>
        <dbReference type="ARBA" id="ARBA00022598"/>
    </source>
</evidence>
<dbReference type="SUPFAM" id="SSF117018">
    <property type="entry name" value="ATP-dependent DNA ligase DNA-binding domain"/>
    <property type="match status" value="1"/>
</dbReference>
<keyword evidence="3" id="KW-0132">Cell division</keyword>
<dbReference type="GO" id="GO:0006310">
    <property type="term" value="P:DNA recombination"/>
    <property type="evidence" value="ECO:0007669"/>
    <property type="project" value="UniProtKB-KW"/>
</dbReference>
<evidence type="ECO:0000256" key="9">
    <source>
        <dbReference type="ARBA" id="ARBA00022842"/>
    </source>
</evidence>
<dbReference type="GO" id="GO:0051301">
    <property type="term" value="P:cell division"/>
    <property type="evidence" value="ECO:0007669"/>
    <property type="project" value="UniProtKB-KW"/>
</dbReference>
<dbReference type="Proteomes" id="UP000245627">
    <property type="component" value="Unassembled WGS sequence"/>
</dbReference>
<dbReference type="SUPFAM" id="SSF56091">
    <property type="entry name" value="DNA ligase/mRNA capping enzyme, catalytic domain"/>
    <property type="match status" value="1"/>
</dbReference>
<dbReference type="Pfam" id="PF04675">
    <property type="entry name" value="DNA_ligase_A_N"/>
    <property type="match status" value="1"/>
</dbReference>
<dbReference type="InterPro" id="IPR026333">
    <property type="entry name" value="ATP_dep_DNA_lig_pp_1105_fam"/>
</dbReference>
<dbReference type="GO" id="GO:0046872">
    <property type="term" value="F:metal ion binding"/>
    <property type="evidence" value="ECO:0007669"/>
    <property type="project" value="UniProtKB-KW"/>
</dbReference>
<dbReference type="InterPro" id="IPR012310">
    <property type="entry name" value="DNA_ligase_ATP-dep_cent"/>
</dbReference>
<evidence type="ECO:0000256" key="3">
    <source>
        <dbReference type="ARBA" id="ARBA00022618"/>
    </source>
</evidence>
<dbReference type="Pfam" id="PF04679">
    <property type="entry name" value="DNA_ligase_A_C"/>
    <property type="match status" value="1"/>
</dbReference>
<proteinExistence type="predicted"/>
<accession>A0A2T8HIP5</accession>
<dbReference type="EMBL" id="QDKG01000003">
    <property type="protein sequence ID" value="PVH25314.1"/>
    <property type="molecule type" value="Genomic_DNA"/>
</dbReference>
<dbReference type="InterPro" id="IPR016059">
    <property type="entry name" value="DNA_ligase_ATP-dep_CS"/>
</dbReference>
<dbReference type="EC" id="6.5.1.1" evidence="1"/>